<dbReference type="SMART" id="SM00073">
    <property type="entry name" value="HPT"/>
    <property type="match status" value="1"/>
</dbReference>
<feature type="region of interest" description="Disordered" evidence="10">
    <location>
        <begin position="126"/>
        <end position="175"/>
    </location>
</feature>
<dbReference type="HOGENOM" id="CLU_000650_3_7_6"/>
<dbReference type="FunFam" id="2.30.30.40:FF:000048">
    <property type="entry name" value="Chemotaxis protein CheA, putative"/>
    <property type="match status" value="1"/>
</dbReference>
<dbReference type="InterPro" id="IPR036097">
    <property type="entry name" value="HisK_dim/P_sf"/>
</dbReference>
<dbReference type="SUPFAM" id="SSF55874">
    <property type="entry name" value="ATPase domain of HSP90 chaperone/DNA topoisomerase II/histidine kinase"/>
    <property type="match status" value="1"/>
</dbReference>
<feature type="domain" description="HPt" evidence="13">
    <location>
        <begin position="2"/>
        <end position="106"/>
    </location>
</feature>
<feature type="domain" description="Histidine kinase" evidence="11">
    <location>
        <begin position="324"/>
        <end position="567"/>
    </location>
</feature>
<dbReference type="InterPro" id="IPR036641">
    <property type="entry name" value="HPT_dom_sf"/>
</dbReference>
<evidence type="ECO:0000256" key="2">
    <source>
        <dbReference type="ARBA" id="ARBA00012438"/>
    </source>
</evidence>
<protein>
    <recommendedName>
        <fullName evidence="3">Chemotaxis protein CheA</fullName>
        <ecNumber evidence="2">2.7.13.3</ecNumber>
    </recommendedName>
</protein>
<dbReference type="GO" id="GO:0006935">
    <property type="term" value="P:chemotaxis"/>
    <property type="evidence" value="ECO:0007669"/>
    <property type="project" value="InterPro"/>
</dbReference>
<dbReference type="Pfam" id="PF01627">
    <property type="entry name" value="Hpt"/>
    <property type="match status" value="1"/>
</dbReference>
<dbReference type="STRING" id="631362.Thi970DRAFT_02407"/>
<dbReference type="Gene3D" id="1.20.120.160">
    <property type="entry name" value="HPT domain"/>
    <property type="match status" value="1"/>
</dbReference>
<evidence type="ECO:0000256" key="7">
    <source>
        <dbReference type="ARBA" id="ARBA00023012"/>
    </source>
</evidence>
<evidence type="ECO:0000256" key="3">
    <source>
        <dbReference type="ARBA" id="ARBA00021495"/>
    </source>
</evidence>
<dbReference type="OrthoDB" id="9803176at2"/>
<dbReference type="InterPro" id="IPR036890">
    <property type="entry name" value="HATPase_C_sf"/>
</dbReference>
<feature type="region of interest" description="Disordered" evidence="10">
    <location>
        <begin position="190"/>
        <end position="219"/>
    </location>
</feature>
<evidence type="ECO:0000256" key="8">
    <source>
        <dbReference type="ARBA" id="ARBA00035100"/>
    </source>
</evidence>
<feature type="region of interest" description="Disordered" evidence="10">
    <location>
        <begin position="232"/>
        <end position="322"/>
    </location>
</feature>
<dbReference type="PANTHER" id="PTHR43395">
    <property type="entry name" value="SENSOR HISTIDINE KINASE CHEA"/>
    <property type="match status" value="1"/>
</dbReference>
<dbReference type="SMART" id="SM00387">
    <property type="entry name" value="HATPase_c"/>
    <property type="match status" value="1"/>
</dbReference>
<dbReference type="EMBL" id="JH603169">
    <property type="protein sequence ID" value="EIC22157.1"/>
    <property type="molecule type" value="Genomic_DNA"/>
</dbReference>
<dbReference type="InterPro" id="IPR008207">
    <property type="entry name" value="Sig_transdc_His_kin_Hpt_dom"/>
</dbReference>
<dbReference type="PROSITE" id="PS50894">
    <property type="entry name" value="HPT"/>
    <property type="match status" value="1"/>
</dbReference>
<dbReference type="PANTHER" id="PTHR43395:SF1">
    <property type="entry name" value="CHEMOTAXIS PROTEIN CHEA"/>
    <property type="match status" value="1"/>
</dbReference>
<dbReference type="InterPro" id="IPR004358">
    <property type="entry name" value="Sig_transdc_His_kin-like_C"/>
</dbReference>
<proteinExistence type="predicted"/>
<dbReference type="InterPro" id="IPR036061">
    <property type="entry name" value="CheW-like_dom_sf"/>
</dbReference>
<sequence>MAIDPNDEILQDFLVEAGELLEGLNEQLIDLEQDPDNKELLNAVFRSFHTIKGGAGFLSLDPMVSVCHRAEDIFNLLRNGEKRIDGFLMDSILRVLDVLNVMFNDIKSGQDPEPPPAALLTDLDTLAVPGNASPPAAATAPTPEPEADPEPAPEPTPEPTRQTATKAEAAGNTGEVTDAEYDNLLAAISGEPGSEATPEATAPAAETPAPVAAPGNSDEISDDEFEALLDQLHGSGGAPKPVEAPPPAKEPEKPAETPSASAPSASEPAPPPKAEPKPEPKPEPTPAPVKPAEEQKSAPGDSAAAAKAPARNQTNAQVETSVRVDTHRLDEIMNLVGELVLVRNRLSMLRSQMGDDEVSKAIGSLALVTADLQTAVMKTRMQPVKKVFGRFPRVIRDLARNLGKEIDLETFGEETDLDKNLVEALADPLVHLVRNAVDHGIESPEDRVAHGKPRKGKVVLGAAQEGDHIALIIEDDGRGMDPNVLRAKAVSKGLLEPMMAERLSDRDAFNLIFMAGFSTKEVISDVSGRGVGMDVVKTRIGQLNGTVEIDSELGRGTSLQVRLPLTLAILPALMVILDHRRFAIPLASVSEILDLDLTKSHFVDDQETIMVRNHALPLVYVGRWIRPDVPIDPREEAHVVVVHFGQRKVGLVVDGLVGQEEVVIKPLGLGLTNVPGLAGATITGDGGIALILDVPELMRTMGKGGLISRGAHSRAVAAGV</sequence>
<dbReference type="SUPFAM" id="SSF47384">
    <property type="entry name" value="Homodimeric domain of signal transducing histidine kinase"/>
    <property type="match status" value="1"/>
</dbReference>
<evidence type="ECO:0000256" key="6">
    <source>
        <dbReference type="ARBA" id="ARBA00022777"/>
    </source>
</evidence>
<keyword evidence="15" id="KW-1185">Reference proteome</keyword>
<dbReference type="SMART" id="SM01231">
    <property type="entry name" value="H-kinase_dim"/>
    <property type="match status" value="1"/>
</dbReference>
<dbReference type="CDD" id="cd00731">
    <property type="entry name" value="CheA_reg"/>
    <property type="match status" value="1"/>
</dbReference>
<feature type="compositionally biased region" description="Polar residues" evidence="10">
    <location>
        <begin position="311"/>
        <end position="320"/>
    </location>
</feature>
<dbReference type="Pfam" id="PF02518">
    <property type="entry name" value="HATPase_c"/>
    <property type="match status" value="1"/>
</dbReference>
<dbReference type="Pfam" id="PF01584">
    <property type="entry name" value="CheW"/>
    <property type="match status" value="1"/>
</dbReference>
<dbReference type="SUPFAM" id="SSF50341">
    <property type="entry name" value="CheW-like"/>
    <property type="match status" value="1"/>
</dbReference>
<dbReference type="InterPro" id="IPR004105">
    <property type="entry name" value="CheA-like_dim"/>
</dbReference>
<reference evidence="15" key="1">
    <citation type="submission" date="2011-06" db="EMBL/GenBank/DDBJ databases">
        <authorList>
            <consortium name="US DOE Joint Genome Institute (JGI-PGF)"/>
            <person name="Lucas S."/>
            <person name="Han J."/>
            <person name="Lapidus A."/>
            <person name="Cheng J.-F."/>
            <person name="Goodwin L."/>
            <person name="Pitluck S."/>
            <person name="Peters L."/>
            <person name="Land M.L."/>
            <person name="Hauser L."/>
            <person name="Vogl K."/>
            <person name="Liu Z."/>
            <person name="Overmann J."/>
            <person name="Frigaard N.-U."/>
            <person name="Bryant D.A."/>
            <person name="Woyke T.J."/>
        </authorList>
    </citation>
    <scope>NUCLEOTIDE SEQUENCE [LARGE SCALE GENOMIC DNA]</scope>
    <source>
        <strain evidence="15">970</strain>
    </source>
</reference>
<keyword evidence="7" id="KW-0902">Two-component regulatory system</keyword>
<evidence type="ECO:0000313" key="15">
    <source>
        <dbReference type="Proteomes" id="UP000002964"/>
    </source>
</evidence>
<feature type="compositionally biased region" description="Low complexity" evidence="10">
    <location>
        <begin position="297"/>
        <end position="310"/>
    </location>
</feature>
<keyword evidence="5" id="KW-0808">Transferase</keyword>
<dbReference type="PRINTS" id="PR00344">
    <property type="entry name" value="BCTRLSENSOR"/>
</dbReference>
<dbReference type="GO" id="GO:0000155">
    <property type="term" value="F:phosphorelay sensor kinase activity"/>
    <property type="evidence" value="ECO:0007669"/>
    <property type="project" value="InterPro"/>
</dbReference>
<dbReference type="eggNOG" id="COG0643">
    <property type="taxonomic scope" value="Bacteria"/>
</dbReference>
<dbReference type="PROSITE" id="PS50109">
    <property type="entry name" value="HIS_KIN"/>
    <property type="match status" value="1"/>
</dbReference>
<evidence type="ECO:0000259" key="13">
    <source>
        <dbReference type="PROSITE" id="PS50894"/>
    </source>
</evidence>
<comment type="catalytic activity">
    <reaction evidence="1">
        <text>ATP + protein L-histidine = ADP + protein N-phospho-L-histidine.</text>
        <dbReference type="EC" id="2.7.13.3"/>
    </reaction>
</comment>
<accession>H8YZN0</accession>
<evidence type="ECO:0000313" key="14">
    <source>
        <dbReference type="EMBL" id="EIC22157.1"/>
    </source>
</evidence>
<dbReference type="RefSeq" id="WP_009148749.1">
    <property type="nucleotide sequence ID" value="NZ_CP121471.1"/>
</dbReference>
<evidence type="ECO:0000259" key="11">
    <source>
        <dbReference type="PROSITE" id="PS50109"/>
    </source>
</evidence>
<dbReference type="GO" id="GO:0005737">
    <property type="term" value="C:cytoplasm"/>
    <property type="evidence" value="ECO:0007669"/>
    <property type="project" value="InterPro"/>
</dbReference>
<feature type="domain" description="CheW-like" evidence="12">
    <location>
        <begin position="569"/>
        <end position="703"/>
    </location>
</feature>
<dbReference type="InterPro" id="IPR002545">
    <property type="entry name" value="CheW-lke_dom"/>
</dbReference>
<dbReference type="FunFam" id="3.30.565.10:FF:000016">
    <property type="entry name" value="Chemotaxis protein CheA, putative"/>
    <property type="match status" value="1"/>
</dbReference>
<dbReference type="CDD" id="cd16916">
    <property type="entry name" value="HATPase_CheA-like"/>
    <property type="match status" value="1"/>
</dbReference>
<evidence type="ECO:0000256" key="9">
    <source>
        <dbReference type="PROSITE-ProRule" id="PRU00110"/>
    </source>
</evidence>
<dbReference type="CDD" id="cd00088">
    <property type="entry name" value="HPT"/>
    <property type="match status" value="1"/>
</dbReference>
<dbReference type="SMART" id="SM00260">
    <property type="entry name" value="CheW"/>
    <property type="match status" value="1"/>
</dbReference>
<dbReference type="Proteomes" id="UP000002964">
    <property type="component" value="Unassembled WGS sequence"/>
</dbReference>
<dbReference type="Gene3D" id="2.30.30.40">
    <property type="entry name" value="SH3 Domains"/>
    <property type="match status" value="1"/>
</dbReference>
<evidence type="ECO:0000259" key="12">
    <source>
        <dbReference type="PROSITE" id="PS50851"/>
    </source>
</evidence>
<feature type="compositionally biased region" description="Low complexity" evidence="10">
    <location>
        <begin position="195"/>
        <end position="214"/>
    </location>
</feature>
<dbReference type="SUPFAM" id="SSF47226">
    <property type="entry name" value="Histidine-containing phosphotransfer domain, HPT domain"/>
    <property type="match status" value="1"/>
</dbReference>
<dbReference type="Gene3D" id="1.10.287.560">
    <property type="entry name" value="Histidine kinase CheA-like, homodimeric domain"/>
    <property type="match status" value="1"/>
</dbReference>
<dbReference type="Gene3D" id="3.30.565.10">
    <property type="entry name" value="Histidine kinase-like ATPase, C-terminal domain"/>
    <property type="match status" value="1"/>
</dbReference>
<dbReference type="InterPro" id="IPR003594">
    <property type="entry name" value="HATPase_dom"/>
</dbReference>
<keyword evidence="6 14" id="KW-0418">Kinase</keyword>
<dbReference type="EC" id="2.7.13.3" evidence="2"/>
<evidence type="ECO:0000256" key="10">
    <source>
        <dbReference type="SAM" id="MobiDB-lite"/>
    </source>
</evidence>
<dbReference type="Pfam" id="PF02895">
    <property type="entry name" value="H-kinase_dim"/>
    <property type="match status" value="1"/>
</dbReference>
<name>H8YZN0_9GAMM</name>
<gene>
    <name evidence="14" type="ORF">Thi970DRAFT_02407</name>
</gene>
<organism evidence="14 15">
    <name type="scientific">Thiorhodovibrio frisius</name>
    <dbReference type="NCBI Taxonomy" id="631362"/>
    <lineage>
        <taxon>Bacteria</taxon>
        <taxon>Pseudomonadati</taxon>
        <taxon>Pseudomonadota</taxon>
        <taxon>Gammaproteobacteria</taxon>
        <taxon>Chromatiales</taxon>
        <taxon>Chromatiaceae</taxon>
        <taxon>Thiorhodovibrio</taxon>
    </lineage>
</organism>
<feature type="compositionally biased region" description="Low complexity" evidence="10">
    <location>
        <begin position="256"/>
        <end position="267"/>
    </location>
</feature>
<dbReference type="PROSITE" id="PS50851">
    <property type="entry name" value="CHEW"/>
    <property type="match status" value="1"/>
</dbReference>
<reference evidence="14 15" key="2">
    <citation type="submission" date="2011-11" db="EMBL/GenBank/DDBJ databases">
        <authorList>
            <consortium name="US DOE Joint Genome Institute"/>
            <person name="Lucas S."/>
            <person name="Han J."/>
            <person name="Lapidus A."/>
            <person name="Cheng J.-F."/>
            <person name="Goodwin L."/>
            <person name="Pitluck S."/>
            <person name="Peters L."/>
            <person name="Ovchinnikova G."/>
            <person name="Zhang X."/>
            <person name="Detter J.C."/>
            <person name="Han C."/>
            <person name="Tapia R."/>
            <person name="Land M."/>
            <person name="Hauser L."/>
            <person name="Kyrpides N."/>
            <person name="Ivanova N."/>
            <person name="Pagani I."/>
            <person name="Vogl K."/>
            <person name="Liu Z."/>
            <person name="Overmann J."/>
            <person name="Frigaard N.-U."/>
            <person name="Bryant D."/>
            <person name="Woyke T."/>
        </authorList>
    </citation>
    <scope>NUCLEOTIDE SEQUENCE [LARGE SCALE GENOMIC DNA]</scope>
    <source>
        <strain evidence="14 15">970</strain>
    </source>
</reference>
<dbReference type="InterPro" id="IPR051315">
    <property type="entry name" value="Bact_Chemotaxis_CheA"/>
</dbReference>
<keyword evidence="4 9" id="KW-0597">Phosphoprotein</keyword>
<dbReference type="FunFam" id="1.20.120.160:FF:000008">
    <property type="entry name" value="Chemotaxis sensor histidine kinase CheA"/>
    <property type="match status" value="1"/>
</dbReference>
<dbReference type="InterPro" id="IPR005467">
    <property type="entry name" value="His_kinase_dom"/>
</dbReference>
<comment type="function">
    <text evidence="8">Involved in the transmission of sensory signals from the chemoreceptors to the flagellar motors. CheA is autophosphorylated; it can transfer its phosphate group to either CheB or CheY.</text>
</comment>
<dbReference type="InterPro" id="IPR037006">
    <property type="entry name" value="CheA-like_homodim_sf"/>
</dbReference>
<evidence type="ECO:0000256" key="5">
    <source>
        <dbReference type="ARBA" id="ARBA00022679"/>
    </source>
</evidence>
<dbReference type="AlphaFoldDB" id="H8YZN0"/>
<evidence type="ECO:0000256" key="4">
    <source>
        <dbReference type="ARBA" id="ARBA00022553"/>
    </source>
</evidence>
<feature type="modified residue" description="Phosphohistidine" evidence="9">
    <location>
        <position position="49"/>
    </location>
</feature>
<evidence type="ECO:0000256" key="1">
    <source>
        <dbReference type="ARBA" id="ARBA00000085"/>
    </source>
</evidence>